<keyword evidence="1" id="KW-0472">Membrane</keyword>
<accession>A0A221C921</accession>
<dbReference type="AlphaFoldDB" id="A0A221C921"/>
<evidence type="ECO:0000256" key="1">
    <source>
        <dbReference type="SAM" id="Phobius"/>
    </source>
</evidence>
<protein>
    <submittedName>
        <fullName evidence="2">Uncharacterized protein</fullName>
    </submittedName>
</protein>
<organism evidence="2">
    <name type="scientific">Pseudopithomyces chartarum</name>
    <dbReference type="NCBI Taxonomy" id="1892770"/>
    <lineage>
        <taxon>Eukaryota</taxon>
        <taxon>Fungi</taxon>
        <taxon>Dikarya</taxon>
        <taxon>Ascomycota</taxon>
        <taxon>Pezizomycotina</taxon>
        <taxon>Dothideomycetes</taxon>
        <taxon>Pleosporomycetidae</taxon>
        <taxon>Pleosporales</taxon>
        <taxon>Massarineae</taxon>
        <taxon>Didymosphaeriaceae</taxon>
        <taxon>Pseudopithomyces</taxon>
    </lineage>
</organism>
<keyword evidence="2" id="KW-0496">Mitochondrion</keyword>
<gene>
    <name evidence="2" type="primary">orf109</name>
</gene>
<evidence type="ECO:0000313" key="2">
    <source>
        <dbReference type="EMBL" id="ASL69839.1"/>
    </source>
</evidence>
<feature type="transmembrane region" description="Helical" evidence="1">
    <location>
        <begin position="7"/>
        <end position="29"/>
    </location>
</feature>
<keyword evidence="1" id="KW-1133">Transmembrane helix</keyword>
<geneLocation type="mitochondrion" evidence="2"/>
<dbReference type="EMBL" id="KY792993">
    <property type="protein sequence ID" value="ASL69839.1"/>
    <property type="molecule type" value="Genomic_DNA"/>
</dbReference>
<dbReference type="RefSeq" id="YP_009415194.1">
    <property type="nucleotide sequence ID" value="NC_035636.1"/>
</dbReference>
<keyword evidence="1" id="KW-0812">Transmembrane</keyword>
<name>A0A221C921_9PLEO</name>
<reference evidence="2" key="1">
    <citation type="submission" date="2017-03" db="EMBL/GenBank/DDBJ databases">
        <authorList>
            <person name="Afonso C.L."/>
            <person name="Miller P.J."/>
            <person name="Scott M.A."/>
            <person name="Spackman E."/>
            <person name="Goraichik I."/>
            <person name="Dimitrov K.M."/>
            <person name="Suarez D.L."/>
            <person name="Swayne D.E."/>
        </authorList>
    </citation>
    <scope>NUCLEOTIDE SEQUENCE</scope>
</reference>
<sequence>MCMIMCFFIYKLSIILIYNFECIYTYNYITMYSYFYNLNKLKWVFKCKWVRVRKLVRFNKLSGININNAIIKVIIEIVRLKELDNTMLSILIFLFFRTMVFSVINQFAL</sequence>
<feature type="transmembrane region" description="Helical" evidence="1">
    <location>
        <begin position="87"/>
        <end position="108"/>
    </location>
</feature>
<dbReference type="GeneID" id="33901393"/>
<proteinExistence type="predicted"/>